<evidence type="ECO:0000256" key="10">
    <source>
        <dbReference type="SAM" id="Phobius"/>
    </source>
</evidence>
<dbReference type="Pfam" id="PF00015">
    <property type="entry name" value="MCPsignal"/>
    <property type="match status" value="1"/>
</dbReference>
<dbReference type="PANTHER" id="PTHR32089">
    <property type="entry name" value="METHYL-ACCEPTING CHEMOTAXIS PROTEIN MCPB"/>
    <property type="match status" value="1"/>
</dbReference>
<dbReference type="SMART" id="SM00283">
    <property type="entry name" value="MA"/>
    <property type="match status" value="1"/>
</dbReference>
<dbReference type="SUPFAM" id="SSF103190">
    <property type="entry name" value="Sensory domain-like"/>
    <property type="match status" value="1"/>
</dbReference>
<keyword evidence="14" id="KW-1185">Reference proteome</keyword>
<dbReference type="Pfam" id="PF02743">
    <property type="entry name" value="dCache_1"/>
    <property type="match status" value="1"/>
</dbReference>
<evidence type="ECO:0000313" key="13">
    <source>
        <dbReference type="EMBL" id="MCQ4923094.1"/>
    </source>
</evidence>
<dbReference type="InterPro" id="IPR003660">
    <property type="entry name" value="HAMP_dom"/>
</dbReference>
<accession>A0ABT1S9F1</accession>
<feature type="transmembrane region" description="Helical" evidence="10">
    <location>
        <begin position="282"/>
        <end position="305"/>
    </location>
</feature>
<evidence type="ECO:0000259" key="11">
    <source>
        <dbReference type="PROSITE" id="PS50111"/>
    </source>
</evidence>
<dbReference type="SUPFAM" id="SSF58104">
    <property type="entry name" value="Methyl-accepting chemotaxis protein (MCP) signaling domain"/>
    <property type="match status" value="1"/>
</dbReference>
<dbReference type="CDD" id="cd06225">
    <property type="entry name" value="HAMP"/>
    <property type="match status" value="1"/>
</dbReference>
<keyword evidence="4 10" id="KW-0812">Transmembrane</keyword>
<comment type="caution">
    <text evidence="13">The sequence shown here is derived from an EMBL/GenBank/DDBJ whole genome shotgun (WGS) entry which is preliminary data.</text>
</comment>
<dbReference type="Proteomes" id="UP001524478">
    <property type="component" value="Unassembled WGS sequence"/>
</dbReference>
<comment type="similarity">
    <text evidence="8">Belongs to the methyl-accepting chemotaxis (MCP) protein family.</text>
</comment>
<evidence type="ECO:0000256" key="1">
    <source>
        <dbReference type="ARBA" id="ARBA00004651"/>
    </source>
</evidence>
<feature type="transmembrane region" description="Helical" evidence="10">
    <location>
        <begin position="7"/>
        <end position="29"/>
    </location>
</feature>
<organism evidence="13 14">
    <name type="scientific">Tissierella carlieri</name>
    <dbReference type="NCBI Taxonomy" id="689904"/>
    <lineage>
        <taxon>Bacteria</taxon>
        <taxon>Bacillati</taxon>
        <taxon>Bacillota</taxon>
        <taxon>Tissierellia</taxon>
        <taxon>Tissierellales</taxon>
        <taxon>Tissierellaceae</taxon>
        <taxon>Tissierella</taxon>
    </lineage>
</organism>
<keyword evidence="3" id="KW-0145">Chemotaxis</keyword>
<gene>
    <name evidence="13" type="ORF">NE686_08370</name>
</gene>
<evidence type="ECO:0000256" key="3">
    <source>
        <dbReference type="ARBA" id="ARBA00022500"/>
    </source>
</evidence>
<evidence type="ECO:0000259" key="12">
    <source>
        <dbReference type="PROSITE" id="PS50885"/>
    </source>
</evidence>
<evidence type="ECO:0000256" key="6">
    <source>
        <dbReference type="ARBA" id="ARBA00023136"/>
    </source>
</evidence>
<evidence type="ECO:0000256" key="5">
    <source>
        <dbReference type="ARBA" id="ARBA00022989"/>
    </source>
</evidence>
<name>A0ABT1S9F1_9FIRM</name>
<proteinExistence type="inferred from homology"/>
<evidence type="ECO:0000256" key="7">
    <source>
        <dbReference type="ARBA" id="ARBA00023224"/>
    </source>
</evidence>
<dbReference type="Gene3D" id="3.30.450.20">
    <property type="entry name" value="PAS domain"/>
    <property type="match status" value="2"/>
</dbReference>
<dbReference type="Gene3D" id="1.10.287.950">
    <property type="entry name" value="Methyl-accepting chemotaxis protein"/>
    <property type="match status" value="1"/>
</dbReference>
<dbReference type="InterPro" id="IPR033479">
    <property type="entry name" value="dCache_1"/>
</dbReference>
<evidence type="ECO:0000256" key="9">
    <source>
        <dbReference type="PROSITE-ProRule" id="PRU00284"/>
    </source>
</evidence>
<keyword evidence="5 10" id="KW-1133">Transmembrane helix</keyword>
<evidence type="ECO:0000313" key="14">
    <source>
        <dbReference type="Proteomes" id="UP001524478"/>
    </source>
</evidence>
<dbReference type="SMART" id="SM00304">
    <property type="entry name" value="HAMP"/>
    <property type="match status" value="1"/>
</dbReference>
<comment type="subcellular location">
    <subcellularLocation>
        <location evidence="1">Cell membrane</location>
        <topology evidence="1">Multi-pass membrane protein</topology>
    </subcellularLocation>
</comment>
<dbReference type="Pfam" id="PF00672">
    <property type="entry name" value="HAMP"/>
    <property type="match status" value="1"/>
</dbReference>
<dbReference type="CDD" id="cd12913">
    <property type="entry name" value="PDC1_MCP_like"/>
    <property type="match status" value="1"/>
</dbReference>
<dbReference type="CDD" id="cd18774">
    <property type="entry name" value="PDC2_HK_sensor"/>
    <property type="match status" value="1"/>
</dbReference>
<dbReference type="InterPro" id="IPR029151">
    <property type="entry name" value="Sensor-like_sf"/>
</dbReference>
<protein>
    <submittedName>
        <fullName evidence="13">Methyl-accepting chemotaxis protein</fullName>
    </submittedName>
</protein>
<keyword evidence="7 9" id="KW-0807">Transducer</keyword>
<dbReference type="PROSITE" id="PS50111">
    <property type="entry name" value="CHEMOTAXIS_TRANSDUC_2"/>
    <property type="match status" value="1"/>
</dbReference>
<dbReference type="RefSeq" id="WP_256311143.1">
    <property type="nucleotide sequence ID" value="NZ_JANGAC010000005.1"/>
</dbReference>
<evidence type="ECO:0000256" key="2">
    <source>
        <dbReference type="ARBA" id="ARBA00022475"/>
    </source>
</evidence>
<dbReference type="Gene3D" id="1.10.8.500">
    <property type="entry name" value="HAMP domain in histidine kinase"/>
    <property type="match status" value="1"/>
</dbReference>
<feature type="domain" description="Methyl-accepting transducer" evidence="11">
    <location>
        <begin position="394"/>
        <end position="617"/>
    </location>
</feature>
<feature type="domain" description="HAMP" evidence="12">
    <location>
        <begin position="306"/>
        <end position="361"/>
    </location>
</feature>
<sequence>MKLKGKLLMFTTSICIISILLISIINYSVSIKKLEEEINENVILEAHHTAQEVDGWIALQKNTLGSILNLILYNDNHEADYMRGVVTKITADNPGNTYYITYSNKETYFPIGVSVSPDFDGTTRPWYIGVMETQDFYITEPYIDAITGDMVITVSKQFKTNSGMKGVMGTDISINYLVDLIASADYGNGSYAFLLDDKGNVLTHLNDEFKPNKDGSFKKIDELLEGKMANLIGKTGIKIKDRAIRDFDGVDRLFFYGDIEESNWTVGVAITKDSVMGSINRVILLTILAAISVIIISIILVLYMASTITKPIRESVEIAEDISNLNLSQEIEEKDLKRKDEMGQMYQSFNLIIQKLRAFMKDMDGSIRINHEVNEQTLEKIHYLLGQAEDTSATTEELSAGMEETSATTISINESSQEIEKALSDFAQKVEEGANTSNEISVKADELSHQFINAKDKSMEIYSNAREEIEKAIVSSKEVEKINVLSNAILQISEQTSLLSLNAAIEAARAGESGRGFAVVADEIRKLAENSNSTVGEIQTVTESITKSVGELIERISLVMDFLEKDVTKDYELMVDAVSQYREDGSHLNNIISDLSATAEELAATVNEISMAIKEVSITVEESTVATTNIAEKNMNIVEAINDISGIIEKNKDISDKLEEIVSQVKF</sequence>
<dbReference type="InterPro" id="IPR004089">
    <property type="entry name" value="MCPsignal_dom"/>
</dbReference>
<dbReference type="EMBL" id="JANGAC010000005">
    <property type="protein sequence ID" value="MCQ4923094.1"/>
    <property type="molecule type" value="Genomic_DNA"/>
</dbReference>
<dbReference type="PROSITE" id="PS50885">
    <property type="entry name" value="HAMP"/>
    <property type="match status" value="1"/>
</dbReference>
<keyword evidence="2" id="KW-1003">Cell membrane</keyword>
<keyword evidence="6 10" id="KW-0472">Membrane</keyword>
<reference evidence="13 14" key="1">
    <citation type="submission" date="2022-06" db="EMBL/GenBank/DDBJ databases">
        <title>Isolation of gut microbiota from human fecal samples.</title>
        <authorList>
            <person name="Pamer E.G."/>
            <person name="Barat B."/>
            <person name="Waligurski E."/>
            <person name="Medina S."/>
            <person name="Paddock L."/>
            <person name="Mostad J."/>
        </authorList>
    </citation>
    <scope>NUCLEOTIDE SEQUENCE [LARGE SCALE GENOMIC DNA]</scope>
    <source>
        <strain evidence="13 14">DFI.7.95</strain>
    </source>
</reference>
<evidence type="ECO:0000256" key="8">
    <source>
        <dbReference type="ARBA" id="ARBA00029447"/>
    </source>
</evidence>
<evidence type="ECO:0000256" key="4">
    <source>
        <dbReference type="ARBA" id="ARBA00022692"/>
    </source>
</evidence>
<dbReference type="PANTHER" id="PTHR32089:SF112">
    <property type="entry name" value="LYSOZYME-LIKE PROTEIN-RELATED"/>
    <property type="match status" value="1"/>
</dbReference>